<evidence type="ECO:0000256" key="1">
    <source>
        <dbReference type="SAM" id="MobiDB-lite"/>
    </source>
</evidence>
<dbReference type="SUPFAM" id="SSF53955">
    <property type="entry name" value="Lysozyme-like"/>
    <property type="match status" value="1"/>
</dbReference>
<dbReference type="EMBL" id="LR798207">
    <property type="protein sequence ID" value="CAB5178925.1"/>
    <property type="molecule type" value="Genomic_DNA"/>
</dbReference>
<dbReference type="InterPro" id="IPR008565">
    <property type="entry name" value="TtsA-like_GH18_dom"/>
</dbReference>
<sequence length="873" mass="91363">MQLDQYNSSVLPSGGVDGQASPASFGASTASALQGIGQAVGQLGEAAYRVEQTNAAIEAQDTVSRAIPQLKQQYEQARNSLDPTSPQYSQQRQAVLQQTQQAYRDAEQQMIEQASTQSSRKFISQHMARYGAVFSEQMNSDLSRDMVANSVHMLQGSENRSVDAVHADPSDGNVKFQMESYHSTIAANGYMTADQKLRLIDGYENRVGLAQNQALAAANPLQYLSSVGITGGAVSGGTAKGGVPTGSAKGSFDSALKFTLSHEGGLGIDNNGAAVNYGINQKANPDVDVKSLTKEGAAAIYKANYWNAIGGDALAGKDPALATAVFDTAVLAGPAKAKELLAASDGSAAGFTDQRQKFLQSLSEQNPAKYGGKVAQAWDRRTRELSAMAHSASTPGGDVPQVQPMTDGDILSATAPNAGWDKLTDSQKIQMARYAEGLVGKQMADARGAMATKLTDISAALADGKTPLAADGKPLNLDGQEFSKDGLQTLYGQEQGSKLYENLSATRQLGYFVASAATMPVAQRMAYLAQNAPAAGPGYADQSKIYDHMLAANQQVQKQIAQGSADYGVAHGIGGAAPIDFSKPDFAAGLNSRRAMASAMANEMGGTHEPLTKSESQQLGSILQNAQPKDALSVLNNLRSGLKDDDLFKVAMRQVAPNAPMAAWAGVAYGRKGSVSTSAGAVDSQTVASRVLQGSMLLQPKTLEGEGAQKTGRPFEIKDKDFSGYFSNAVGNAYAGLNAAGAAQQMTSDYNAAKAYVAATLVASGRNGDTMTRRDVEDAVHAVAGNTAQVGRNSHVFAPWGMDEKSFKNKFSAIAESALTSAGYKGAQADPDNYDFLNVGDGSYKVINAHGAFAKPLVSLNGSAPSAIIIKVK</sequence>
<protein>
    <recommendedName>
        <fullName evidence="2">TtsA-like Glycoside hydrolase family 108 domain-containing protein</fullName>
    </recommendedName>
</protein>
<evidence type="ECO:0000259" key="2">
    <source>
        <dbReference type="Pfam" id="PF05838"/>
    </source>
</evidence>
<dbReference type="InterPro" id="IPR023346">
    <property type="entry name" value="Lysozyme-like_dom_sf"/>
</dbReference>
<feature type="region of interest" description="Disordered" evidence="1">
    <location>
        <begin position="1"/>
        <end position="25"/>
    </location>
</feature>
<proteinExistence type="predicted"/>
<evidence type="ECO:0000313" key="3">
    <source>
        <dbReference type="EMBL" id="CAB5178925.1"/>
    </source>
</evidence>
<gene>
    <name evidence="3" type="ORF">UFOVP158_53</name>
</gene>
<feature type="compositionally biased region" description="Polar residues" evidence="1">
    <location>
        <begin position="1"/>
        <end position="11"/>
    </location>
</feature>
<reference evidence="3" key="1">
    <citation type="submission" date="2020-05" db="EMBL/GenBank/DDBJ databases">
        <authorList>
            <person name="Chiriac C."/>
            <person name="Salcher M."/>
            <person name="Ghai R."/>
            <person name="Kavagutti S V."/>
        </authorList>
    </citation>
    <scope>NUCLEOTIDE SEQUENCE</scope>
</reference>
<feature type="domain" description="TtsA-like Glycoside hydrolase family 108" evidence="2">
    <location>
        <begin position="257"/>
        <end position="333"/>
    </location>
</feature>
<accession>A0A6J7WCV9</accession>
<dbReference type="Gene3D" id="1.20.141.10">
    <property type="entry name" value="Chitosanase, subunit A, domain 1"/>
    <property type="match status" value="1"/>
</dbReference>
<name>A0A6J7WCV9_9CAUD</name>
<dbReference type="Pfam" id="PF05838">
    <property type="entry name" value="Glyco_hydro_108"/>
    <property type="match status" value="1"/>
</dbReference>
<organism evidence="3">
    <name type="scientific">uncultured Caudovirales phage</name>
    <dbReference type="NCBI Taxonomy" id="2100421"/>
    <lineage>
        <taxon>Viruses</taxon>
        <taxon>Duplodnaviria</taxon>
        <taxon>Heunggongvirae</taxon>
        <taxon>Uroviricota</taxon>
        <taxon>Caudoviricetes</taxon>
        <taxon>Peduoviridae</taxon>
        <taxon>Maltschvirus</taxon>
        <taxon>Maltschvirus maltsch</taxon>
    </lineage>
</organism>